<dbReference type="PANTHER" id="PTHR33180:SF31">
    <property type="entry name" value="POLYPROTEIN PROTEIN"/>
    <property type="match status" value="1"/>
</dbReference>
<keyword evidence="3" id="KW-1185">Reference proteome</keyword>
<gene>
    <name evidence="2" type="ORF">H5410_042854</name>
</gene>
<protein>
    <recommendedName>
        <fullName evidence="1">Putative plant transposon protein domain-containing protein</fullName>
    </recommendedName>
</protein>
<dbReference type="OrthoDB" id="1329154at2759"/>
<dbReference type="AlphaFoldDB" id="A0A9J5XYV7"/>
<name>A0A9J5XYV7_SOLCO</name>
<evidence type="ECO:0000313" key="3">
    <source>
        <dbReference type="Proteomes" id="UP000824120"/>
    </source>
</evidence>
<dbReference type="Pfam" id="PF20167">
    <property type="entry name" value="Transposase_32"/>
    <property type="match status" value="1"/>
</dbReference>
<evidence type="ECO:0000259" key="1">
    <source>
        <dbReference type="Pfam" id="PF20167"/>
    </source>
</evidence>
<comment type="caution">
    <text evidence="2">The sequence shown here is derived from an EMBL/GenBank/DDBJ whole genome shotgun (WGS) entry which is preliminary data.</text>
</comment>
<dbReference type="EMBL" id="JACXVP010000008">
    <property type="protein sequence ID" value="KAG5592340.1"/>
    <property type="molecule type" value="Genomic_DNA"/>
</dbReference>
<dbReference type="InterPro" id="IPR046796">
    <property type="entry name" value="Transposase_32_dom"/>
</dbReference>
<sequence>MVREFYTVYRKLVPTNKKKASEFRPVKSVMVRGKEVKCHNEHINVVLGRSLHFVLSYEGLPIVQSLNDLKGWLDLMISDTTPRWMDMGAPIEKKDMNIASMLWFGFISNTIMPSQTESILCHPKAACLDIRRIEVEFTREEVDRRRATLADTSPEVNIYSLPTEALSPTPTFKPLVDVRATRLERPVSEIIDRDILAVLTPFQSSVDALTVIVIACESR</sequence>
<dbReference type="PANTHER" id="PTHR33180">
    <property type="entry name" value="PHOTOSYSTEM II CP43 REACTION CENTER PROTEIN"/>
    <property type="match status" value="1"/>
</dbReference>
<feature type="domain" description="Putative plant transposon protein" evidence="1">
    <location>
        <begin position="1"/>
        <end position="129"/>
    </location>
</feature>
<reference evidence="2 3" key="1">
    <citation type="submission" date="2020-09" db="EMBL/GenBank/DDBJ databases">
        <title>De no assembly of potato wild relative species, Solanum commersonii.</title>
        <authorList>
            <person name="Cho K."/>
        </authorList>
    </citation>
    <scope>NUCLEOTIDE SEQUENCE [LARGE SCALE GENOMIC DNA]</scope>
    <source>
        <strain evidence="2">LZ3.2</strain>
        <tissue evidence="2">Leaf</tissue>
    </source>
</reference>
<dbReference type="Proteomes" id="UP000824120">
    <property type="component" value="Chromosome 8"/>
</dbReference>
<evidence type="ECO:0000313" key="2">
    <source>
        <dbReference type="EMBL" id="KAG5592340.1"/>
    </source>
</evidence>
<organism evidence="2 3">
    <name type="scientific">Solanum commersonii</name>
    <name type="common">Commerson's wild potato</name>
    <name type="synonym">Commerson's nightshade</name>
    <dbReference type="NCBI Taxonomy" id="4109"/>
    <lineage>
        <taxon>Eukaryota</taxon>
        <taxon>Viridiplantae</taxon>
        <taxon>Streptophyta</taxon>
        <taxon>Embryophyta</taxon>
        <taxon>Tracheophyta</taxon>
        <taxon>Spermatophyta</taxon>
        <taxon>Magnoliopsida</taxon>
        <taxon>eudicotyledons</taxon>
        <taxon>Gunneridae</taxon>
        <taxon>Pentapetalae</taxon>
        <taxon>asterids</taxon>
        <taxon>lamiids</taxon>
        <taxon>Solanales</taxon>
        <taxon>Solanaceae</taxon>
        <taxon>Solanoideae</taxon>
        <taxon>Solaneae</taxon>
        <taxon>Solanum</taxon>
    </lineage>
</organism>
<accession>A0A9J5XYV7</accession>
<proteinExistence type="predicted"/>